<evidence type="ECO:0000313" key="1">
    <source>
        <dbReference type="EMBL" id="KAH3708302.1"/>
    </source>
</evidence>
<evidence type="ECO:0000313" key="2">
    <source>
        <dbReference type="Proteomes" id="UP000828390"/>
    </source>
</evidence>
<keyword evidence="2" id="KW-1185">Reference proteome</keyword>
<dbReference type="Proteomes" id="UP000828390">
    <property type="component" value="Unassembled WGS sequence"/>
</dbReference>
<sequence>MPPFSEAQTVLKTPCCPTMTCTDKKKGSCATEYIQYSYRGTNIIRGYATARLLVRGGRIVCSRGVSPWHSASIRATTPNLC</sequence>
<reference evidence="1" key="1">
    <citation type="journal article" date="2019" name="bioRxiv">
        <title>The Genome of the Zebra Mussel, Dreissena polymorpha: A Resource for Invasive Species Research.</title>
        <authorList>
            <person name="McCartney M.A."/>
            <person name="Auch B."/>
            <person name="Kono T."/>
            <person name="Mallez S."/>
            <person name="Zhang Y."/>
            <person name="Obille A."/>
            <person name="Becker A."/>
            <person name="Abrahante J.E."/>
            <person name="Garbe J."/>
            <person name="Badalamenti J.P."/>
            <person name="Herman A."/>
            <person name="Mangelson H."/>
            <person name="Liachko I."/>
            <person name="Sullivan S."/>
            <person name="Sone E.D."/>
            <person name="Koren S."/>
            <person name="Silverstein K.A.T."/>
            <person name="Beckman K.B."/>
            <person name="Gohl D.M."/>
        </authorList>
    </citation>
    <scope>NUCLEOTIDE SEQUENCE</scope>
    <source>
        <strain evidence="1">Duluth1</strain>
        <tissue evidence="1">Whole animal</tissue>
    </source>
</reference>
<comment type="caution">
    <text evidence="1">The sequence shown here is derived from an EMBL/GenBank/DDBJ whole genome shotgun (WGS) entry which is preliminary data.</text>
</comment>
<protein>
    <submittedName>
        <fullName evidence="1">Uncharacterized protein</fullName>
    </submittedName>
</protein>
<dbReference type="AlphaFoldDB" id="A0A9D4BTS9"/>
<name>A0A9D4BTS9_DREPO</name>
<reference evidence="1" key="2">
    <citation type="submission" date="2020-11" db="EMBL/GenBank/DDBJ databases">
        <authorList>
            <person name="McCartney M.A."/>
            <person name="Auch B."/>
            <person name="Kono T."/>
            <person name="Mallez S."/>
            <person name="Becker A."/>
            <person name="Gohl D.M."/>
            <person name="Silverstein K.A.T."/>
            <person name="Koren S."/>
            <person name="Bechman K.B."/>
            <person name="Herman A."/>
            <person name="Abrahante J.E."/>
            <person name="Garbe J."/>
        </authorList>
    </citation>
    <scope>NUCLEOTIDE SEQUENCE</scope>
    <source>
        <strain evidence="1">Duluth1</strain>
        <tissue evidence="1">Whole animal</tissue>
    </source>
</reference>
<proteinExistence type="predicted"/>
<organism evidence="1 2">
    <name type="scientific">Dreissena polymorpha</name>
    <name type="common">Zebra mussel</name>
    <name type="synonym">Mytilus polymorpha</name>
    <dbReference type="NCBI Taxonomy" id="45954"/>
    <lineage>
        <taxon>Eukaryota</taxon>
        <taxon>Metazoa</taxon>
        <taxon>Spiralia</taxon>
        <taxon>Lophotrochozoa</taxon>
        <taxon>Mollusca</taxon>
        <taxon>Bivalvia</taxon>
        <taxon>Autobranchia</taxon>
        <taxon>Heteroconchia</taxon>
        <taxon>Euheterodonta</taxon>
        <taxon>Imparidentia</taxon>
        <taxon>Neoheterodontei</taxon>
        <taxon>Myida</taxon>
        <taxon>Dreissenoidea</taxon>
        <taxon>Dreissenidae</taxon>
        <taxon>Dreissena</taxon>
    </lineage>
</organism>
<dbReference type="EMBL" id="JAIWYP010000014">
    <property type="protein sequence ID" value="KAH3708302.1"/>
    <property type="molecule type" value="Genomic_DNA"/>
</dbReference>
<gene>
    <name evidence="1" type="ORF">DPMN_067749</name>
</gene>
<accession>A0A9D4BTS9</accession>